<reference evidence="1" key="1">
    <citation type="submission" date="2020-05" db="EMBL/GenBank/DDBJ databases">
        <authorList>
            <person name="Chiriac C."/>
            <person name="Salcher M."/>
            <person name="Ghai R."/>
            <person name="Kavagutti S V."/>
        </authorList>
    </citation>
    <scope>NUCLEOTIDE SEQUENCE</scope>
</reference>
<accession>A0A6J6EQA8</accession>
<dbReference type="AlphaFoldDB" id="A0A6J6EQA8"/>
<proteinExistence type="predicted"/>
<sequence>MDWRAHSIAVQISIPTPVMLGAMELSQIRSQWNQVLDALEAKNRIAWLAYFDARLSAYDNGVLTLDFSDSRKFATSHEYQQTRPNLKSDLLSAIEDVLKIKVELIEK</sequence>
<protein>
    <submittedName>
        <fullName evidence="1">Unannotated protein</fullName>
    </submittedName>
</protein>
<name>A0A6J6EQA8_9ZZZZ</name>
<organism evidence="1">
    <name type="scientific">freshwater metagenome</name>
    <dbReference type="NCBI Taxonomy" id="449393"/>
    <lineage>
        <taxon>unclassified sequences</taxon>
        <taxon>metagenomes</taxon>
        <taxon>ecological metagenomes</taxon>
    </lineage>
</organism>
<gene>
    <name evidence="1" type="ORF">UFOPK1689_00926</name>
</gene>
<evidence type="ECO:0000313" key="1">
    <source>
        <dbReference type="EMBL" id="CAB4575088.1"/>
    </source>
</evidence>
<dbReference type="EMBL" id="CAEZTN010000034">
    <property type="protein sequence ID" value="CAB4575088.1"/>
    <property type="molecule type" value="Genomic_DNA"/>
</dbReference>